<evidence type="ECO:0000256" key="1">
    <source>
        <dbReference type="SAM" id="MobiDB-lite"/>
    </source>
</evidence>
<accession>A0A327KDQ5</accession>
<dbReference type="EMBL" id="NPEX01000529">
    <property type="protein sequence ID" value="RAI35735.1"/>
    <property type="molecule type" value="Genomic_DNA"/>
</dbReference>
<evidence type="ECO:0008006" key="4">
    <source>
        <dbReference type="Google" id="ProtNLM"/>
    </source>
</evidence>
<organism evidence="2 3">
    <name type="scientific">Rhodoplanes roseus</name>
    <dbReference type="NCBI Taxonomy" id="29409"/>
    <lineage>
        <taxon>Bacteria</taxon>
        <taxon>Pseudomonadati</taxon>
        <taxon>Pseudomonadota</taxon>
        <taxon>Alphaproteobacteria</taxon>
        <taxon>Hyphomicrobiales</taxon>
        <taxon>Nitrobacteraceae</taxon>
        <taxon>Rhodoplanes</taxon>
    </lineage>
</organism>
<dbReference type="Pfam" id="PF25209">
    <property type="entry name" value="Phage_capsid_4"/>
    <property type="match status" value="1"/>
</dbReference>
<proteinExistence type="predicted"/>
<dbReference type="Proteomes" id="UP000249130">
    <property type="component" value="Unassembled WGS sequence"/>
</dbReference>
<reference evidence="2 3" key="1">
    <citation type="submission" date="2017-07" db="EMBL/GenBank/DDBJ databases">
        <title>Draft Genome Sequences of Select Purple Nonsulfur Bacteria.</title>
        <authorList>
            <person name="Lasarre B."/>
            <person name="Mckinlay J.B."/>
        </authorList>
    </citation>
    <scope>NUCLEOTIDE SEQUENCE [LARGE SCALE GENOMIC DNA]</scope>
    <source>
        <strain evidence="2 3">DSM 5909</strain>
    </source>
</reference>
<dbReference type="NCBIfam" id="NF045541">
    <property type="entry name" value="scaf_prot_MCP2"/>
    <property type="match status" value="1"/>
</dbReference>
<evidence type="ECO:0000313" key="2">
    <source>
        <dbReference type="EMBL" id="RAI35735.1"/>
    </source>
</evidence>
<evidence type="ECO:0000313" key="3">
    <source>
        <dbReference type="Proteomes" id="UP000249130"/>
    </source>
</evidence>
<gene>
    <name evidence="2" type="ORF">CH341_30750</name>
</gene>
<feature type="compositionally biased region" description="Low complexity" evidence="1">
    <location>
        <begin position="58"/>
        <end position="68"/>
    </location>
</feature>
<dbReference type="RefSeq" id="WP_111423492.1">
    <property type="nucleotide sequence ID" value="NZ_NPEX01000529.1"/>
</dbReference>
<name>A0A327KDQ5_9BRAD</name>
<keyword evidence="3" id="KW-1185">Reference proteome</keyword>
<sequence length="512" mass="55795">MTLEQMLARLADLQAQARAKLDQIKTDTPAADAKRIEDEHKSLLEQIRQVEANIATARAAPPAEQRTAPPAPAVADESATRTAVETAQRAERERAAGIGDLARTFQMRELGDEHVRHGTSVEAFRGVLLERLAAASDRGPANGNTRVETGGQDETQTRRDAITAALLHRHDPGRFALTEPARDYRGMALLEIAREVVEASGTRTRGMARDEIARRSLHTTSDFPAILGNVSEQTLRAAYEALESNWRPFCRRTNATDFKDKTSVRMGEAPQLVKINEAGEYTRGSITEGKEKWKIATYGKVVAITRQVIINDDLGAFTRIPQMFGVSVATLEADIIWGLITGNQVMSDGKALFHAEHKNIVSGAGNLGAPSVTTLDAARLKMRQQKGLDGKTRISVPAAFLLVPASLQTGTEQLFAAITPAQTDKVVPDSMKRLTVIAEDRLDDVSTKAWYLAANPNSSAVDTIEYAYLEGNEGPYVETREGFDVDGVELKCRLDFGGAAVEHRGFVKNPGE</sequence>
<protein>
    <recommendedName>
        <fullName evidence="4">Bacteriophage Mu GpT domain-containing protein</fullName>
    </recommendedName>
</protein>
<dbReference type="AlphaFoldDB" id="A0A327KDQ5"/>
<comment type="caution">
    <text evidence="2">The sequence shown here is derived from an EMBL/GenBank/DDBJ whole genome shotgun (WGS) entry which is preliminary data.</text>
</comment>
<feature type="region of interest" description="Disordered" evidence="1">
    <location>
        <begin position="58"/>
        <end position="95"/>
    </location>
</feature>
<dbReference type="OrthoDB" id="9806592at2"/>